<proteinExistence type="predicted"/>
<name>A0A9X1T7E9_9HYPH</name>
<accession>A0A9X1T7E9</accession>
<evidence type="ECO:0000313" key="1">
    <source>
        <dbReference type="EMBL" id="MCD7109723.1"/>
    </source>
</evidence>
<gene>
    <name evidence="1" type="ORF">LRX75_11810</name>
</gene>
<dbReference type="Proteomes" id="UP001139089">
    <property type="component" value="Unassembled WGS sequence"/>
</dbReference>
<keyword evidence="2" id="KW-1185">Reference proteome</keyword>
<dbReference type="AlphaFoldDB" id="A0A9X1T7E9"/>
<sequence length="267" mass="30068">MSKPTGKDIILRPEQYLVEQGKSLDDRLQSVRLPVGTEEIIAAGRAKRVIRDRALGLFKIGEIVKEVLDWNENVDQEIRDAKKALLLSNYLERTDENTDAIADLKNLLLSAPGNTLFNKILQILDANPPDPLLVEHLATALEHIVETDFESLFEEHKYALAQIGQLTPQALAILADRKSWPLIELNTSTSTGSRVTSDWLFEFTSAYADSKKIIDPKYQARIRFSINELTTTRMMEAHLVENGLTKCTVTQMGQMLIPYISKPHNAD</sequence>
<reference evidence="1" key="1">
    <citation type="submission" date="2021-12" db="EMBL/GenBank/DDBJ databases">
        <authorList>
            <person name="Li Y."/>
        </authorList>
    </citation>
    <scope>NUCLEOTIDE SEQUENCE</scope>
    <source>
        <strain evidence="1">DKSPLA3</strain>
    </source>
</reference>
<dbReference type="RefSeq" id="WP_231814606.1">
    <property type="nucleotide sequence ID" value="NZ_JAJOZR010000007.1"/>
</dbReference>
<evidence type="ECO:0000313" key="2">
    <source>
        <dbReference type="Proteomes" id="UP001139089"/>
    </source>
</evidence>
<organism evidence="1 2">
    <name type="scientific">Rhizobium quercicola</name>
    <dbReference type="NCBI Taxonomy" id="2901226"/>
    <lineage>
        <taxon>Bacteria</taxon>
        <taxon>Pseudomonadati</taxon>
        <taxon>Pseudomonadota</taxon>
        <taxon>Alphaproteobacteria</taxon>
        <taxon>Hyphomicrobiales</taxon>
        <taxon>Rhizobiaceae</taxon>
        <taxon>Rhizobium/Agrobacterium group</taxon>
        <taxon>Rhizobium</taxon>
    </lineage>
</organism>
<comment type="caution">
    <text evidence="1">The sequence shown here is derived from an EMBL/GenBank/DDBJ whole genome shotgun (WGS) entry which is preliminary data.</text>
</comment>
<dbReference type="EMBL" id="JAJOZR010000007">
    <property type="protein sequence ID" value="MCD7109723.1"/>
    <property type="molecule type" value="Genomic_DNA"/>
</dbReference>
<protein>
    <submittedName>
        <fullName evidence="1">Uncharacterized protein</fullName>
    </submittedName>
</protein>